<evidence type="ECO:0000313" key="1">
    <source>
        <dbReference type="EMBL" id="NDY56670.1"/>
    </source>
</evidence>
<dbReference type="Proteomes" id="UP000469724">
    <property type="component" value="Unassembled WGS sequence"/>
</dbReference>
<organism evidence="1 2">
    <name type="scientific">Desulfolutivibrio sulfodismutans</name>
    <dbReference type="NCBI Taxonomy" id="63561"/>
    <lineage>
        <taxon>Bacteria</taxon>
        <taxon>Pseudomonadati</taxon>
        <taxon>Thermodesulfobacteriota</taxon>
        <taxon>Desulfovibrionia</taxon>
        <taxon>Desulfovibrionales</taxon>
        <taxon>Desulfovibrionaceae</taxon>
        <taxon>Desulfolutivibrio</taxon>
    </lineage>
</organism>
<keyword evidence="2" id="KW-1185">Reference proteome</keyword>
<protein>
    <submittedName>
        <fullName evidence="1">Uncharacterized protein</fullName>
    </submittedName>
</protein>
<name>A0A7K3NKG4_9BACT</name>
<gene>
    <name evidence="1" type="ORF">G3N56_07925</name>
</gene>
<accession>A0A7K3NKG4</accession>
<sequence length="208" mass="23200">METAQDKKNDPAPPVVADRIGKLPAVLAYLERNGWKIRKTKLYADKKKGLLRVQPDGMVLRADADAYAAGNLAPADAAPGADDVDTLRMKRELLAEELALKREINERTRFRNQRERGELLSRDEVDQQLVGAVTVLRASLRQWIYTNASEMVAMVGGDPKKIDEVVHFFVTASNDFFNSFARRRDFEIEIDDPEGLDGPGTDEGEDAA</sequence>
<proteinExistence type="predicted"/>
<dbReference type="EMBL" id="JAAGRQ010000024">
    <property type="protein sequence ID" value="NDY56670.1"/>
    <property type="molecule type" value="Genomic_DNA"/>
</dbReference>
<comment type="caution">
    <text evidence="1">The sequence shown here is derived from an EMBL/GenBank/DDBJ whole genome shotgun (WGS) entry which is preliminary data.</text>
</comment>
<dbReference type="AlphaFoldDB" id="A0A7K3NKG4"/>
<dbReference type="RefSeq" id="WP_163301723.1">
    <property type="nucleotide sequence ID" value="NZ_JAAGRQ010000024.1"/>
</dbReference>
<reference evidence="1 2" key="1">
    <citation type="submission" date="2020-02" db="EMBL/GenBank/DDBJ databases">
        <title>Comparative genomics of sulfur disproportionating microorganisms.</title>
        <authorList>
            <person name="Ward L.M."/>
            <person name="Bertran E."/>
            <person name="Johnston D.T."/>
        </authorList>
    </citation>
    <scope>NUCLEOTIDE SEQUENCE [LARGE SCALE GENOMIC DNA]</scope>
    <source>
        <strain evidence="1 2">DSM 3696</strain>
    </source>
</reference>
<evidence type="ECO:0000313" key="2">
    <source>
        <dbReference type="Proteomes" id="UP000469724"/>
    </source>
</evidence>